<sequence length="475" mass="53473">MISVHHTSTTDASGELSRFRHEFYHCLTTRADALFELADAALCTDGPVTSLVELSLTTEHRRGHGSLYDSLNSGRIDTDRFRDVITSQAIPRRDGRIVLAIDVSHWLRPDAGTSPQRMFCHTYGRGKGQAQMIPGWPYSFIAALEPGRSSWTALLDAVRVGPGDDRTDLAANQLRDVVQRLIDTGHWHSGDPEIWIVGDSGYDGVRLAFLLADLPIAILVRLRSDRVLRFPAPARAPGTRGRPVRHGARFEFTSPAGWPAPAQSTTTGTTRYGTAHAQSWDRLHTKLTRTGAWAGHEEPLPIVEGTLIRLEVQRLPGTATPKPLWLWHSSTTRDIVTASRVDQLWQMFLRRFDLEHTFRFLKQTLGWTRPRIRDPHAADRWTWLMIAACTQLRLGRVLVEDQPRPWERAPSTPARLSPVRVRRGFRALRPLIASHTNPPKSSREVPPVARRLSRHGPIGPEGSRPWQHRRSTPTS</sequence>
<dbReference type="InterPro" id="IPR012337">
    <property type="entry name" value="RNaseH-like_sf"/>
</dbReference>
<reference evidence="3 4" key="1">
    <citation type="submission" date="2021-03" db="EMBL/GenBank/DDBJ databases">
        <title>Sequencing the genomes of 1000 actinobacteria strains.</title>
        <authorList>
            <person name="Klenk H.-P."/>
        </authorList>
    </citation>
    <scope>NUCLEOTIDE SEQUENCE [LARGE SCALE GENOMIC DNA]</scope>
    <source>
        <strain evidence="3 4">DSM 44580</strain>
    </source>
</reference>
<dbReference type="RefSeq" id="WP_307850266.1">
    <property type="nucleotide sequence ID" value="NZ_JAGIOO010000001.1"/>
</dbReference>
<name>A0ABS5APG1_9PSEU</name>
<evidence type="ECO:0000313" key="4">
    <source>
        <dbReference type="Proteomes" id="UP001519363"/>
    </source>
</evidence>
<feature type="compositionally biased region" description="Basic residues" evidence="1">
    <location>
        <begin position="466"/>
        <end position="475"/>
    </location>
</feature>
<dbReference type="InterPro" id="IPR038721">
    <property type="entry name" value="IS701-like_DDE_dom"/>
</dbReference>
<dbReference type="Proteomes" id="UP001519363">
    <property type="component" value="Unassembled WGS sequence"/>
</dbReference>
<gene>
    <name evidence="3" type="ORF">JOF53_006437</name>
</gene>
<evidence type="ECO:0000256" key="1">
    <source>
        <dbReference type="SAM" id="MobiDB-lite"/>
    </source>
</evidence>
<protein>
    <recommendedName>
        <fullName evidence="2">Transposase IS701-like DDE domain-containing protein</fullName>
    </recommendedName>
</protein>
<evidence type="ECO:0000313" key="3">
    <source>
        <dbReference type="EMBL" id="MBP2477565.1"/>
    </source>
</evidence>
<feature type="domain" description="Transposase IS701-like DDE" evidence="2">
    <location>
        <begin position="22"/>
        <end position="284"/>
    </location>
</feature>
<dbReference type="Pfam" id="PF13546">
    <property type="entry name" value="DDE_5"/>
    <property type="match status" value="1"/>
</dbReference>
<accession>A0ABS5APG1</accession>
<keyword evidence="4" id="KW-1185">Reference proteome</keyword>
<dbReference type="EMBL" id="JAGIOO010000001">
    <property type="protein sequence ID" value="MBP2477565.1"/>
    <property type="molecule type" value="Genomic_DNA"/>
</dbReference>
<dbReference type="SUPFAM" id="SSF53098">
    <property type="entry name" value="Ribonuclease H-like"/>
    <property type="match status" value="1"/>
</dbReference>
<feature type="region of interest" description="Disordered" evidence="1">
    <location>
        <begin position="432"/>
        <end position="475"/>
    </location>
</feature>
<proteinExistence type="predicted"/>
<organism evidence="3 4">
    <name type="scientific">Crossiella equi</name>
    <dbReference type="NCBI Taxonomy" id="130796"/>
    <lineage>
        <taxon>Bacteria</taxon>
        <taxon>Bacillati</taxon>
        <taxon>Actinomycetota</taxon>
        <taxon>Actinomycetes</taxon>
        <taxon>Pseudonocardiales</taxon>
        <taxon>Pseudonocardiaceae</taxon>
        <taxon>Crossiella</taxon>
    </lineage>
</organism>
<comment type="caution">
    <text evidence="3">The sequence shown here is derived from an EMBL/GenBank/DDBJ whole genome shotgun (WGS) entry which is preliminary data.</text>
</comment>
<evidence type="ECO:0000259" key="2">
    <source>
        <dbReference type="Pfam" id="PF13546"/>
    </source>
</evidence>
<dbReference type="NCBIfam" id="NF041680">
    <property type="entry name" value="transp_NF041680"/>
    <property type="match status" value="1"/>
</dbReference>